<sequence length="197" mass="22950">MIRLGWDIDDVVLDTSTEIIKEVEKRANIEIDINKIIVHSIEKCYPVDKKLVEECVISVLERSYIPPVTMASEFINCLLDNCISFLTRRPANLFEITLDQLYNIGIRKDFDLYLVENNNNEIPAKAEVINNKDIKVFVEDRSDTILDILANTNCNIITMDKPWNRDIQSGDRVLRVKDWLELFPLIMKFITLGEFKR</sequence>
<reference evidence="1" key="1">
    <citation type="submission" date="2020-03" db="EMBL/GenBank/DDBJ databases">
        <title>The deep terrestrial virosphere.</title>
        <authorList>
            <person name="Holmfeldt K."/>
            <person name="Nilsson E."/>
            <person name="Simone D."/>
            <person name="Lopez-Fernandez M."/>
            <person name="Wu X."/>
            <person name="de Brujin I."/>
            <person name="Lundin D."/>
            <person name="Andersson A."/>
            <person name="Bertilsson S."/>
            <person name="Dopson M."/>
        </authorList>
    </citation>
    <scope>NUCLEOTIDE SEQUENCE</scope>
    <source>
        <strain evidence="1">TM448A01921</strain>
    </source>
</reference>
<dbReference type="Gene3D" id="3.40.50.1000">
    <property type="entry name" value="HAD superfamily/HAD-like"/>
    <property type="match status" value="1"/>
</dbReference>
<protein>
    <submittedName>
        <fullName evidence="1">Uncharacterized protein</fullName>
    </submittedName>
</protein>
<dbReference type="EMBL" id="MT144225">
    <property type="protein sequence ID" value="QJA50933.1"/>
    <property type="molecule type" value="Genomic_DNA"/>
</dbReference>
<dbReference type="AlphaFoldDB" id="A0A6H1ZSM8"/>
<gene>
    <name evidence="1" type="ORF">TM448A01921_0015</name>
</gene>
<dbReference type="InterPro" id="IPR023214">
    <property type="entry name" value="HAD_sf"/>
</dbReference>
<evidence type="ECO:0000313" key="1">
    <source>
        <dbReference type="EMBL" id="QJA50933.1"/>
    </source>
</evidence>
<accession>A0A6H1ZSM8</accession>
<name>A0A6H1ZSM8_9ZZZZ</name>
<organism evidence="1">
    <name type="scientific">viral metagenome</name>
    <dbReference type="NCBI Taxonomy" id="1070528"/>
    <lineage>
        <taxon>unclassified sequences</taxon>
        <taxon>metagenomes</taxon>
        <taxon>organismal metagenomes</taxon>
    </lineage>
</organism>
<proteinExistence type="predicted"/>